<keyword evidence="4" id="KW-1185">Reference proteome</keyword>
<organism evidence="3 4">
    <name type="scientific">Hymenobacter ruricola</name>
    <dbReference type="NCBI Taxonomy" id="2791023"/>
    <lineage>
        <taxon>Bacteria</taxon>
        <taxon>Pseudomonadati</taxon>
        <taxon>Bacteroidota</taxon>
        <taxon>Cytophagia</taxon>
        <taxon>Cytophagales</taxon>
        <taxon>Hymenobacteraceae</taxon>
        <taxon>Hymenobacter</taxon>
    </lineage>
</organism>
<dbReference type="RefSeq" id="WP_196292611.1">
    <property type="nucleotide sequence ID" value="NZ_JADQDM010000003.1"/>
</dbReference>
<sequence>MSNDVSLPAQLLDNRRRMRFAQGGQWVRGGLALLGVVAYAVQYHLLRRVQLGQKVAAGTADAIDGGVLALTVGQLVVIIGAFVGLLLWFYRAYQNAHRLPLADPNYPASMAVWGWFIPVINLWYPYKIMAELGHYLGGFISPRNTITNPRWDYALVAWWALHLIILVFSRVTMSSAFTPTEASPIEDLLLYSRLLMAAETLTALSAAATLTLLKTLAPHERFLFAASTTAPAPTA</sequence>
<protein>
    <submittedName>
        <fullName evidence="3">DUF4328 domain-containing protein</fullName>
    </submittedName>
</protein>
<evidence type="ECO:0000259" key="2">
    <source>
        <dbReference type="Pfam" id="PF14219"/>
    </source>
</evidence>
<evidence type="ECO:0000313" key="3">
    <source>
        <dbReference type="EMBL" id="MBF9221153.1"/>
    </source>
</evidence>
<feature type="transmembrane region" description="Helical" evidence="1">
    <location>
        <begin position="191"/>
        <end position="213"/>
    </location>
</feature>
<dbReference type="EMBL" id="JADQDM010000003">
    <property type="protein sequence ID" value="MBF9221153.1"/>
    <property type="molecule type" value="Genomic_DNA"/>
</dbReference>
<keyword evidence="1" id="KW-1133">Transmembrane helix</keyword>
<keyword evidence="1" id="KW-0472">Membrane</keyword>
<feature type="transmembrane region" description="Helical" evidence="1">
    <location>
        <begin position="151"/>
        <end position="171"/>
    </location>
</feature>
<comment type="caution">
    <text evidence="3">The sequence shown here is derived from an EMBL/GenBank/DDBJ whole genome shotgun (WGS) entry which is preliminary data.</text>
</comment>
<dbReference type="Proteomes" id="UP000618931">
    <property type="component" value="Unassembled WGS sequence"/>
</dbReference>
<evidence type="ECO:0000313" key="4">
    <source>
        <dbReference type="Proteomes" id="UP000618931"/>
    </source>
</evidence>
<name>A0ABS0I2J7_9BACT</name>
<dbReference type="Pfam" id="PF14219">
    <property type="entry name" value="DUF4328"/>
    <property type="match status" value="1"/>
</dbReference>
<proteinExistence type="predicted"/>
<gene>
    <name evidence="3" type="ORF">I2H31_08560</name>
</gene>
<feature type="domain" description="DUF4328" evidence="2">
    <location>
        <begin position="55"/>
        <end position="216"/>
    </location>
</feature>
<dbReference type="InterPro" id="IPR025565">
    <property type="entry name" value="DUF4328"/>
</dbReference>
<evidence type="ECO:0000256" key="1">
    <source>
        <dbReference type="SAM" id="Phobius"/>
    </source>
</evidence>
<reference evidence="3 4" key="1">
    <citation type="submission" date="2020-11" db="EMBL/GenBank/DDBJ databases">
        <authorList>
            <person name="Kim M.K."/>
        </authorList>
    </citation>
    <scope>NUCLEOTIDE SEQUENCE [LARGE SCALE GENOMIC DNA]</scope>
    <source>
        <strain evidence="3 4">BT662</strain>
    </source>
</reference>
<feature type="transmembrane region" description="Helical" evidence="1">
    <location>
        <begin position="67"/>
        <end position="90"/>
    </location>
</feature>
<feature type="transmembrane region" description="Helical" evidence="1">
    <location>
        <begin position="26"/>
        <end position="46"/>
    </location>
</feature>
<accession>A0ABS0I2J7</accession>
<keyword evidence="1" id="KW-0812">Transmembrane</keyword>